<evidence type="ECO:0000256" key="7">
    <source>
        <dbReference type="RuleBase" id="RU000461"/>
    </source>
</evidence>
<proteinExistence type="inferred from homology"/>
<reference evidence="9" key="1">
    <citation type="submission" date="2015-11" db="EMBL/GenBank/DDBJ databases">
        <authorList>
            <person name="Varghese N."/>
        </authorList>
    </citation>
    <scope>NUCLEOTIDE SEQUENCE [LARGE SCALE GENOMIC DNA]</scope>
    <source>
        <strain evidence="9">DSM 45899</strain>
    </source>
</reference>
<dbReference type="AlphaFoldDB" id="A0A0S4QW32"/>
<dbReference type="PRINTS" id="PR00359">
    <property type="entry name" value="BP450"/>
</dbReference>
<evidence type="ECO:0000313" key="8">
    <source>
        <dbReference type="EMBL" id="CUU59715.1"/>
    </source>
</evidence>
<dbReference type="PROSITE" id="PS00086">
    <property type="entry name" value="CYTOCHROME_P450"/>
    <property type="match status" value="1"/>
</dbReference>
<keyword evidence="9" id="KW-1185">Reference proteome</keyword>
<evidence type="ECO:0000256" key="3">
    <source>
        <dbReference type="ARBA" id="ARBA00022723"/>
    </source>
</evidence>
<dbReference type="PANTHER" id="PTHR46696">
    <property type="entry name" value="P450, PUTATIVE (EUROFUNG)-RELATED"/>
    <property type="match status" value="1"/>
</dbReference>
<dbReference type="CDD" id="cd11033">
    <property type="entry name" value="CYP142-like"/>
    <property type="match status" value="1"/>
</dbReference>
<dbReference type="GO" id="GO:0004497">
    <property type="term" value="F:monooxygenase activity"/>
    <property type="evidence" value="ECO:0007669"/>
    <property type="project" value="UniProtKB-KW"/>
</dbReference>
<dbReference type="GO" id="GO:0020037">
    <property type="term" value="F:heme binding"/>
    <property type="evidence" value="ECO:0007669"/>
    <property type="project" value="InterPro"/>
</dbReference>
<sequence length="441" mass="49185">MTITDSTLIVDVPEEIARRVVLPEGHREDAPLFEAYRWLRENAPLAKVAVDGYDPIWLVTKHADIMEIERQPAIFTSGGGEAPGSHNPILQNQAGDTFTKSLTGGSLRILETLTYLDPPEHTMVKDIANEWFRPVSLKKWGDRIRALAQQAIADHLRPGANDLDLVADFTLGYPLHVIMTLFGMPAEDEPRMMALTQDFFGTADPDTQRSDTEALTPEAAAQQWSATIRDFYAYFDTFLEARRAEPKDDLASIIANARQPDGELFPKEVAYGWFVAIATAGHDTTSSTLSSILEALALNPDQLAAVKADLSLVPDLVNEGLRWASPVKHFVRQASQDYVLRGQQIAAGDRFMLLYQSANRDTDIFDAPDEFRFDRRPNRHIAFGYGPHMCIGQHLAKLELRVMLEELLPRITAIDITGGRKVVQTNFVGGLRRLPVRLDLA</sequence>
<keyword evidence="5 7" id="KW-0408">Iron</keyword>
<dbReference type="InterPro" id="IPR036396">
    <property type="entry name" value="Cyt_P450_sf"/>
</dbReference>
<dbReference type="GO" id="GO:0005506">
    <property type="term" value="F:iron ion binding"/>
    <property type="evidence" value="ECO:0007669"/>
    <property type="project" value="InterPro"/>
</dbReference>
<protein>
    <submittedName>
        <fullName evidence="8">Cytochrome P450</fullName>
    </submittedName>
</protein>
<dbReference type="PANTHER" id="PTHR46696:SF1">
    <property type="entry name" value="CYTOCHROME P450 YJIB-RELATED"/>
    <property type="match status" value="1"/>
</dbReference>
<evidence type="ECO:0000256" key="1">
    <source>
        <dbReference type="ARBA" id="ARBA00010617"/>
    </source>
</evidence>
<dbReference type="GO" id="GO:0016705">
    <property type="term" value="F:oxidoreductase activity, acting on paired donors, with incorporation or reduction of molecular oxygen"/>
    <property type="evidence" value="ECO:0007669"/>
    <property type="project" value="InterPro"/>
</dbReference>
<dbReference type="RefSeq" id="WP_091283998.1">
    <property type="nucleotide sequence ID" value="NZ_FAOZ01000031.1"/>
</dbReference>
<evidence type="ECO:0000256" key="6">
    <source>
        <dbReference type="ARBA" id="ARBA00023033"/>
    </source>
</evidence>
<accession>A0A0S4QW32</accession>
<keyword evidence="6 7" id="KW-0503">Monooxygenase</keyword>
<dbReference type="EMBL" id="FAOZ01000031">
    <property type="protein sequence ID" value="CUU59715.1"/>
    <property type="molecule type" value="Genomic_DNA"/>
</dbReference>
<keyword evidence="2 7" id="KW-0349">Heme</keyword>
<evidence type="ECO:0000256" key="4">
    <source>
        <dbReference type="ARBA" id="ARBA00023002"/>
    </source>
</evidence>
<dbReference type="InterPro" id="IPR001128">
    <property type="entry name" value="Cyt_P450"/>
</dbReference>
<dbReference type="InterPro" id="IPR017972">
    <property type="entry name" value="Cyt_P450_CS"/>
</dbReference>
<evidence type="ECO:0000256" key="5">
    <source>
        <dbReference type="ARBA" id="ARBA00023004"/>
    </source>
</evidence>
<dbReference type="SUPFAM" id="SSF48264">
    <property type="entry name" value="Cytochrome P450"/>
    <property type="match status" value="1"/>
</dbReference>
<comment type="similarity">
    <text evidence="1 7">Belongs to the cytochrome P450 family.</text>
</comment>
<evidence type="ECO:0000313" key="9">
    <source>
        <dbReference type="Proteomes" id="UP000198802"/>
    </source>
</evidence>
<gene>
    <name evidence="8" type="ORF">Ga0074812_13113</name>
</gene>
<evidence type="ECO:0000256" key="2">
    <source>
        <dbReference type="ARBA" id="ARBA00022617"/>
    </source>
</evidence>
<organism evidence="8 9">
    <name type="scientific">Parafrankia irregularis</name>
    <dbReference type="NCBI Taxonomy" id="795642"/>
    <lineage>
        <taxon>Bacteria</taxon>
        <taxon>Bacillati</taxon>
        <taxon>Actinomycetota</taxon>
        <taxon>Actinomycetes</taxon>
        <taxon>Frankiales</taxon>
        <taxon>Frankiaceae</taxon>
        <taxon>Parafrankia</taxon>
    </lineage>
</organism>
<dbReference type="PRINTS" id="PR00385">
    <property type="entry name" value="P450"/>
</dbReference>
<dbReference type="Gene3D" id="1.10.630.10">
    <property type="entry name" value="Cytochrome P450"/>
    <property type="match status" value="1"/>
</dbReference>
<name>A0A0S4QW32_9ACTN</name>
<keyword evidence="4 7" id="KW-0560">Oxidoreductase</keyword>
<dbReference type="Pfam" id="PF00067">
    <property type="entry name" value="p450"/>
    <property type="match status" value="1"/>
</dbReference>
<dbReference type="Proteomes" id="UP000198802">
    <property type="component" value="Unassembled WGS sequence"/>
</dbReference>
<dbReference type="InterPro" id="IPR002397">
    <property type="entry name" value="Cyt_P450_B"/>
</dbReference>
<keyword evidence="3 7" id="KW-0479">Metal-binding</keyword>
<dbReference type="FunFam" id="1.10.630.10:FF:000018">
    <property type="entry name" value="Cytochrome P450 monooxygenase"/>
    <property type="match status" value="1"/>
</dbReference>